<evidence type="ECO:0000256" key="2">
    <source>
        <dbReference type="ARBA" id="ARBA00007703"/>
    </source>
</evidence>
<comment type="function">
    <text evidence="1">Required for the efficient initiation of filament assembly.</text>
</comment>
<protein>
    <submittedName>
        <fullName evidence="4">Flagella synthesis protein FlgN</fullName>
    </submittedName>
</protein>
<proteinExistence type="inferred from homology"/>
<accession>A0A1I3R697</accession>
<name>A0A1I3R697_9GAMM</name>
<reference evidence="4 5" key="1">
    <citation type="submission" date="2016-10" db="EMBL/GenBank/DDBJ databases">
        <authorList>
            <person name="Varghese N."/>
            <person name="Submissions S."/>
        </authorList>
    </citation>
    <scope>NUCLEOTIDE SEQUENCE [LARGE SCALE GENOMIC DNA]</scope>
    <source>
        <strain evidence="4 5">YR512</strain>
    </source>
</reference>
<keyword evidence="5" id="KW-1185">Reference proteome</keyword>
<keyword evidence="4" id="KW-0969">Cilium</keyword>
<dbReference type="EMBL" id="FOSD01000001">
    <property type="protein sequence ID" value="SFJ41645.1"/>
    <property type="molecule type" value="Genomic_DNA"/>
</dbReference>
<dbReference type="SUPFAM" id="SSF140566">
    <property type="entry name" value="FlgN-like"/>
    <property type="match status" value="1"/>
</dbReference>
<evidence type="ECO:0000313" key="4">
    <source>
        <dbReference type="EMBL" id="SFJ41645.1"/>
    </source>
</evidence>
<dbReference type="RefSeq" id="WP_008103097.1">
    <property type="nucleotide sequence ID" value="NZ_FOSD01000001.1"/>
</dbReference>
<comment type="similarity">
    <text evidence="2">Belongs to the FlgN family.</text>
</comment>
<evidence type="ECO:0000256" key="1">
    <source>
        <dbReference type="ARBA" id="ARBA00002397"/>
    </source>
</evidence>
<dbReference type="InterPro" id="IPR036679">
    <property type="entry name" value="FlgN-like_sf"/>
</dbReference>
<sequence length="143" mass="16174">MDNLLITLDKMQDVLTSLAVVMDEEQQQLSAGQVNGNMLQRISEDKSALLTTLNYLDEMRRTTEKSLGTQAPYGDHSDRENRWMRIQQHTRRLRDANTHNGILLQHQIGFTNEALAVLRPHQTQAFYGPDGLGKGQATLSRKG</sequence>
<dbReference type="Proteomes" id="UP000198841">
    <property type="component" value="Unassembled WGS sequence"/>
</dbReference>
<keyword evidence="3" id="KW-1005">Bacterial flagellum biogenesis</keyword>
<evidence type="ECO:0000313" key="5">
    <source>
        <dbReference type="Proteomes" id="UP000198841"/>
    </source>
</evidence>
<evidence type="ECO:0000256" key="3">
    <source>
        <dbReference type="ARBA" id="ARBA00022795"/>
    </source>
</evidence>
<comment type="caution">
    <text evidence="4">The sequence shown here is derived from an EMBL/GenBank/DDBJ whole genome shotgun (WGS) entry which is preliminary data.</text>
</comment>
<dbReference type="Gene3D" id="1.20.58.300">
    <property type="entry name" value="FlgN-like"/>
    <property type="match status" value="1"/>
</dbReference>
<dbReference type="InterPro" id="IPR007809">
    <property type="entry name" value="FlgN-like"/>
</dbReference>
<keyword evidence="4" id="KW-0966">Cell projection</keyword>
<keyword evidence="4" id="KW-0282">Flagellum</keyword>
<dbReference type="Pfam" id="PF05130">
    <property type="entry name" value="FlgN"/>
    <property type="match status" value="1"/>
</dbReference>
<organism evidence="4 5">
    <name type="scientific">Candidatus Pantoea symbiotica</name>
    <dbReference type="NCBI Taxonomy" id="1884370"/>
    <lineage>
        <taxon>Bacteria</taxon>
        <taxon>Pseudomonadati</taxon>
        <taxon>Pseudomonadota</taxon>
        <taxon>Gammaproteobacteria</taxon>
        <taxon>Enterobacterales</taxon>
        <taxon>Erwiniaceae</taxon>
        <taxon>Pantoea</taxon>
    </lineage>
</organism>
<gene>
    <name evidence="4" type="ORF">SAMN05518863_101408</name>
</gene>